<reference evidence="1 2" key="1">
    <citation type="journal article" date="2022" name="Int. J. Syst. Evol. Microbiol.">
        <title>Miniphocaeibacter halophilus sp. nov., an ammonium-tolerant acetate-producing bacterium isolated from a biogas system.</title>
        <authorList>
            <person name="Schnurer A."/>
            <person name="Singh A."/>
            <person name="Bi S."/>
            <person name="Qiao W."/>
            <person name="Westerholm M."/>
        </authorList>
    </citation>
    <scope>NUCLEOTIDE SEQUENCE [LARGE SCALE GENOMIC DNA]</scope>
    <source>
        <strain evidence="1 2">AMB_01</strain>
    </source>
</reference>
<organism evidence="1 2">
    <name type="scientific">Miniphocaeibacter halophilus</name>
    <dbReference type="NCBI Taxonomy" id="2931922"/>
    <lineage>
        <taxon>Bacteria</taxon>
        <taxon>Bacillati</taxon>
        <taxon>Bacillota</taxon>
        <taxon>Tissierellia</taxon>
        <taxon>Tissierellales</taxon>
        <taxon>Peptoniphilaceae</taxon>
        <taxon>Miniphocaeibacter</taxon>
    </lineage>
</organism>
<evidence type="ECO:0000313" key="1">
    <source>
        <dbReference type="EMBL" id="QQK07740.1"/>
    </source>
</evidence>
<gene>
    <name evidence="1" type="primary">gatC</name>
    <name evidence="1" type="ORF">JFY71_10715</name>
</gene>
<evidence type="ECO:0000313" key="2">
    <source>
        <dbReference type="Proteomes" id="UP000595814"/>
    </source>
</evidence>
<accession>A0AC61MT01</accession>
<dbReference type="Proteomes" id="UP000595814">
    <property type="component" value="Chromosome"/>
</dbReference>
<proteinExistence type="predicted"/>
<name>A0AC61MT01_9FIRM</name>
<protein>
    <submittedName>
        <fullName evidence="1">Asp-tRNA(Asn)/Glu-tRNA(Gln) amidotransferase subunit GatC</fullName>
    </submittedName>
</protein>
<keyword evidence="2" id="KW-1185">Reference proteome</keyword>
<sequence length="94" mass="11148">MIDINEVKRVYSLAKLNIREDELEIMKNKFNTVLEFANSIMEVDTEEVDMLEMVSNHKSVLREDNVEKSVDREMALKNSTDREYGYFRLKKVVE</sequence>
<dbReference type="EMBL" id="CP066744">
    <property type="protein sequence ID" value="QQK07740.1"/>
    <property type="molecule type" value="Genomic_DNA"/>
</dbReference>